<protein>
    <submittedName>
        <fullName evidence="2">Uncharacterized protein</fullName>
    </submittedName>
</protein>
<dbReference type="AlphaFoldDB" id="A0AAD1CC54"/>
<organism evidence="2 3">
    <name type="scientific">Rickettsia japonica</name>
    <dbReference type="NCBI Taxonomy" id="35790"/>
    <lineage>
        <taxon>Bacteria</taxon>
        <taxon>Pseudomonadati</taxon>
        <taxon>Pseudomonadota</taxon>
        <taxon>Alphaproteobacteria</taxon>
        <taxon>Rickettsiales</taxon>
        <taxon>Rickettsiaceae</taxon>
        <taxon>Rickettsieae</taxon>
        <taxon>Rickettsia</taxon>
        <taxon>spotted fever group</taxon>
    </lineage>
</organism>
<name>A0AAD1CC54_RICJA</name>
<accession>A0AAD1CC54</accession>
<proteinExistence type="predicted"/>
<gene>
    <name evidence="2" type="ORF">RJYHM_0977</name>
</gene>
<dbReference type="OMA" id="PYYLFHK"/>
<evidence type="ECO:0000256" key="1">
    <source>
        <dbReference type="SAM" id="Phobius"/>
    </source>
</evidence>
<keyword evidence="1" id="KW-1133">Transmembrane helix</keyword>
<keyword evidence="1" id="KW-0812">Transmembrane</keyword>
<dbReference type="EMBL" id="AP017602">
    <property type="protein sequence ID" value="BAW83184.1"/>
    <property type="molecule type" value="Genomic_DNA"/>
</dbReference>
<evidence type="ECO:0000313" key="2">
    <source>
        <dbReference type="EMBL" id="BAW83184.1"/>
    </source>
</evidence>
<evidence type="ECO:0000313" key="3">
    <source>
        <dbReference type="Proteomes" id="UP000217846"/>
    </source>
</evidence>
<reference evidence="2 3" key="1">
    <citation type="journal article" date="2017" name="Genome Biol. Evol.">
        <title>Extremely Low Genomic Diversity of Rickettsia japonica Distributed in Japan.</title>
        <authorList>
            <person name="Akter A."/>
            <person name="Ooka T."/>
            <person name="Gotoh Y."/>
            <person name="Yamamoto S."/>
            <person name="Fujita H."/>
            <person name="Terasoma F."/>
            <person name="Kida K."/>
            <person name="Taira M."/>
            <person name="Nakadouzono F."/>
            <person name="Gokuden M."/>
            <person name="Hirano M."/>
            <person name="Miyashiro M."/>
            <person name="Inari K."/>
            <person name="Shimazu Y."/>
            <person name="Tabara K."/>
            <person name="Toyoda A."/>
            <person name="Yoshimura D."/>
            <person name="Itoh T."/>
            <person name="Kitano T."/>
            <person name="Sato M.P."/>
            <person name="Katsura K."/>
            <person name="Mondal S.I."/>
            <person name="Ogura Y."/>
            <person name="Ando S."/>
            <person name="Hayashi T."/>
        </authorList>
    </citation>
    <scope>NUCLEOTIDE SEQUENCE [LARGE SCALE GENOMIC DNA]</scope>
    <source>
        <strain evidence="2 3">YH_M</strain>
    </source>
</reference>
<feature type="transmembrane region" description="Helical" evidence="1">
    <location>
        <begin position="12"/>
        <end position="31"/>
    </location>
</feature>
<keyword evidence="1" id="KW-0472">Membrane</keyword>
<dbReference type="Proteomes" id="UP000217846">
    <property type="component" value="Chromosome"/>
</dbReference>
<sequence>MKLMMFDQLNILYPMLISIFIFLVVVVISKITKYKQALKEKNLSIIPYYLFHKHNAGMVIV</sequence>